<comment type="subcellular location">
    <subcellularLocation>
        <location evidence="3">Chromosome</location>
    </subcellularLocation>
    <subcellularLocation>
        <location evidence="4">Cytoplasm</location>
    </subcellularLocation>
    <subcellularLocation>
        <location evidence="2">Nucleus</location>
    </subcellularLocation>
</comment>
<evidence type="ECO:0000256" key="14">
    <source>
        <dbReference type="ARBA" id="ARBA00023163"/>
    </source>
</evidence>
<dbReference type="InterPro" id="IPR003084">
    <property type="entry name" value="HDAC_I/II"/>
</dbReference>
<dbReference type="GO" id="GO:0005634">
    <property type="term" value="C:nucleus"/>
    <property type="evidence" value="ECO:0007669"/>
    <property type="project" value="UniProtKB-SubCell"/>
</dbReference>
<dbReference type="InterPro" id="IPR000286">
    <property type="entry name" value="HDACs"/>
</dbReference>
<keyword evidence="27" id="KW-1185">Reference proteome</keyword>
<organism evidence="26 27">
    <name type="scientific">Aquatica leii</name>
    <dbReference type="NCBI Taxonomy" id="1421715"/>
    <lineage>
        <taxon>Eukaryota</taxon>
        <taxon>Metazoa</taxon>
        <taxon>Ecdysozoa</taxon>
        <taxon>Arthropoda</taxon>
        <taxon>Hexapoda</taxon>
        <taxon>Insecta</taxon>
        <taxon>Pterygota</taxon>
        <taxon>Neoptera</taxon>
        <taxon>Endopterygota</taxon>
        <taxon>Coleoptera</taxon>
        <taxon>Polyphaga</taxon>
        <taxon>Elateriformia</taxon>
        <taxon>Elateroidea</taxon>
        <taxon>Lampyridae</taxon>
        <taxon>Luciolinae</taxon>
        <taxon>Aquatica</taxon>
    </lineage>
</organism>
<comment type="catalytic activity">
    <reaction evidence="20">
        <text>N(6)-(2E)-butenoyl-L-lysyl-[protein] + H2O = (2E)-2-butenoate + L-lysyl-[protein]</text>
        <dbReference type="Rhea" id="RHEA:69172"/>
        <dbReference type="Rhea" id="RHEA-COMP:9752"/>
        <dbReference type="Rhea" id="RHEA-COMP:13707"/>
        <dbReference type="ChEBI" id="CHEBI:15377"/>
        <dbReference type="ChEBI" id="CHEBI:29969"/>
        <dbReference type="ChEBI" id="CHEBI:35899"/>
        <dbReference type="ChEBI" id="CHEBI:137954"/>
    </reaction>
    <physiologicalReaction direction="left-to-right" evidence="20">
        <dbReference type="Rhea" id="RHEA:69173"/>
    </physiologicalReaction>
</comment>
<feature type="binding site" evidence="24">
    <location>
        <position position="256"/>
    </location>
    <ligand>
        <name>a divalent metal cation</name>
        <dbReference type="ChEBI" id="CHEBI:60240"/>
    </ligand>
</feature>
<evidence type="ECO:0000256" key="7">
    <source>
        <dbReference type="ARBA" id="ARBA00022454"/>
    </source>
</evidence>
<dbReference type="EC" id="3.5.1.98" evidence="6"/>
<comment type="catalytic activity">
    <reaction evidence="19">
        <text>N(6)-acetyl-L-lysyl-[protein] + H2O = L-lysyl-[protein] + acetate</text>
        <dbReference type="Rhea" id="RHEA:58108"/>
        <dbReference type="Rhea" id="RHEA-COMP:9752"/>
        <dbReference type="Rhea" id="RHEA-COMP:10731"/>
        <dbReference type="ChEBI" id="CHEBI:15377"/>
        <dbReference type="ChEBI" id="CHEBI:29969"/>
        <dbReference type="ChEBI" id="CHEBI:30089"/>
        <dbReference type="ChEBI" id="CHEBI:61930"/>
    </reaction>
    <physiologicalReaction direction="left-to-right" evidence="19">
        <dbReference type="Rhea" id="RHEA:58109"/>
    </physiologicalReaction>
</comment>
<evidence type="ECO:0000256" key="10">
    <source>
        <dbReference type="ARBA" id="ARBA00022723"/>
    </source>
</evidence>
<dbReference type="GO" id="GO:0046872">
    <property type="term" value="F:metal ion binding"/>
    <property type="evidence" value="ECO:0007669"/>
    <property type="project" value="UniProtKB-KW"/>
</dbReference>
<dbReference type="GO" id="GO:0031507">
    <property type="term" value="P:heterochromatin formation"/>
    <property type="evidence" value="ECO:0007669"/>
    <property type="project" value="TreeGrafter"/>
</dbReference>
<evidence type="ECO:0000256" key="2">
    <source>
        <dbReference type="ARBA" id="ARBA00004123"/>
    </source>
</evidence>
<keyword evidence="8" id="KW-0963">Cytoplasm</keyword>
<evidence type="ECO:0000256" key="23">
    <source>
        <dbReference type="PIRSR" id="PIRSR037913-2"/>
    </source>
</evidence>
<comment type="caution">
    <text evidence="26">The sequence shown here is derived from an EMBL/GenBank/DDBJ whole genome shotgun (WGS) entry which is preliminary data.</text>
</comment>
<evidence type="ECO:0000313" key="27">
    <source>
        <dbReference type="Proteomes" id="UP001353858"/>
    </source>
</evidence>
<evidence type="ECO:0000256" key="16">
    <source>
        <dbReference type="ARBA" id="ARBA00040347"/>
    </source>
</evidence>
<keyword evidence="9" id="KW-0678">Repressor</keyword>
<dbReference type="PRINTS" id="PR01270">
    <property type="entry name" value="HDASUPER"/>
</dbReference>
<evidence type="ECO:0000256" key="19">
    <source>
        <dbReference type="ARBA" id="ARBA00049136"/>
    </source>
</evidence>
<accession>A0AAN7SR82</accession>
<dbReference type="GO" id="GO:0005694">
    <property type="term" value="C:chromosome"/>
    <property type="evidence" value="ECO:0007669"/>
    <property type="project" value="UniProtKB-SubCell"/>
</dbReference>
<evidence type="ECO:0000256" key="6">
    <source>
        <dbReference type="ARBA" id="ARBA00012111"/>
    </source>
</evidence>
<feature type="binding site" evidence="23">
    <location>
        <position position="90"/>
    </location>
    <ligand>
        <name>substrate</name>
    </ligand>
</feature>
<comment type="similarity">
    <text evidence="5">Belongs to the histone deacetylase family. HD type 1 subfamily.</text>
</comment>
<dbReference type="Pfam" id="PF00850">
    <property type="entry name" value="Hist_deacetyl"/>
    <property type="match status" value="1"/>
</dbReference>
<keyword evidence="15" id="KW-0539">Nucleus</keyword>
<evidence type="ECO:0000256" key="22">
    <source>
        <dbReference type="PIRSR" id="PIRSR037913-1"/>
    </source>
</evidence>
<dbReference type="InterPro" id="IPR037138">
    <property type="entry name" value="His_deacetylse_dom_sf"/>
</dbReference>
<evidence type="ECO:0000256" key="8">
    <source>
        <dbReference type="ARBA" id="ARBA00022490"/>
    </source>
</evidence>
<evidence type="ECO:0000259" key="25">
    <source>
        <dbReference type="Pfam" id="PF00850"/>
    </source>
</evidence>
<comment type="cofactor">
    <cofactor evidence="1">
        <name>a divalent metal cation</name>
        <dbReference type="ChEBI" id="CHEBI:60240"/>
    </cofactor>
</comment>
<dbReference type="Proteomes" id="UP001353858">
    <property type="component" value="Unassembled WGS sequence"/>
</dbReference>
<dbReference type="PANTHER" id="PTHR10625:SF14">
    <property type="entry name" value="HISTONE DEACETYLASE 8"/>
    <property type="match status" value="1"/>
</dbReference>
<evidence type="ECO:0000313" key="26">
    <source>
        <dbReference type="EMBL" id="KAK4886153.1"/>
    </source>
</evidence>
<proteinExistence type="inferred from homology"/>
<keyword evidence="14" id="KW-0804">Transcription</keyword>
<feature type="binding site" evidence="23">
    <location>
        <position position="295"/>
    </location>
    <ligand>
        <name>substrate</name>
    </ligand>
</feature>
<keyword evidence="12" id="KW-0156">Chromatin regulator</keyword>
<evidence type="ECO:0000256" key="12">
    <source>
        <dbReference type="ARBA" id="ARBA00022853"/>
    </source>
</evidence>
<evidence type="ECO:0000256" key="11">
    <source>
        <dbReference type="ARBA" id="ARBA00022801"/>
    </source>
</evidence>
<keyword evidence="7" id="KW-0158">Chromosome</keyword>
<evidence type="ECO:0000256" key="3">
    <source>
        <dbReference type="ARBA" id="ARBA00004286"/>
    </source>
</evidence>
<feature type="binding site" evidence="24">
    <location>
        <position position="169"/>
    </location>
    <ligand>
        <name>a divalent metal cation</name>
        <dbReference type="ChEBI" id="CHEBI:60240"/>
    </ligand>
</feature>
<dbReference type="PRINTS" id="PR01271">
    <property type="entry name" value="HISDACETLASE"/>
</dbReference>
<keyword evidence="11" id="KW-0378">Hydrolase</keyword>
<dbReference type="InterPro" id="IPR023696">
    <property type="entry name" value="Ureohydrolase_dom_sf"/>
</dbReference>
<name>A0AAN7SR82_9COLE</name>
<keyword evidence="10 24" id="KW-0479">Metal-binding</keyword>
<evidence type="ECO:0000256" key="21">
    <source>
        <dbReference type="ARBA" id="ARBA00049416"/>
    </source>
</evidence>
<evidence type="ECO:0000256" key="9">
    <source>
        <dbReference type="ARBA" id="ARBA00022491"/>
    </source>
</evidence>
<dbReference type="InterPro" id="IPR023801">
    <property type="entry name" value="His_deacetylse_dom"/>
</dbReference>
<comment type="catalytic activity">
    <reaction evidence="21">
        <text>N(6)-acetyl-L-lysyl-[histone] + H2O = L-lysyl-[histone] + acetate</text>
        <dbReference type="Rhea" id="RHEA:58196"/>
        <dbReference type="Rhea" id="RHEA-COMP:9845"/>
        <dbReference type="Rhea" id="RHEA-COMP:11338"/>
        <dbReference type="ChEBI" id="CHEBI:15377"/>
        <dbReference type="ChEBI" id="CHEBI:29969"/>
        <dbReference type="ChEBI" id="CHEBI:30089"/>
        <dbReference type="ChEBI" id="CHEBI:61930"/>
        <dbReference type="EC" id="3.5.1.98"/>
    </reaction>
    <physiologicalReaction direction="left-to-right" evidence="21">
        <dbReference type="Rhea" id="RHEA:58197"/>
    </physiologicalReaction>
</comment>
<dbReference type="PANTHER" id="PTHR10625">
    <property type="entry name" value="HISTONE DEACETYLASE HDAC1-RELATED"/>
    <property type="match status" value="1"/>
</dbReference>
<evidence type="ECO:0000256" key="18">
    <source>
        <dbReference type="ARBA" id="ARBA00042783"/>
    </source>
</evidence>
<evidence type="ECO:0000256" key="1">
    <source>
        <dbReference type="ARBA" id="ARBA00001968"/>
    </source>
</evidence>
<evidence type="ECO:0000256" key="5">
    <source>
        <dbReference type="ARBA" id="ARBA00006457"/>
    </source>
</evidence>
<evidence type="ECO:0000256" key="20">
    <source>
        <dbReference type="ARBA" id="ARBA00049193"/>
    </source>
</evidence>
<dbReference type="GO" id="GO:0141221">
    <property type="term" value="F:histone deacetylase activity, hydrolytic mechanism"/>
    <property type="evidence" value="ECO:0007669"/>
    <property type="project" value="UniProtKB-EC"/>
</dbReference>
<feature type="active site" description="Proton acceptor" evidence="22">
    <location>
        <position position="132"/>
    </location>
</feature>
<dbReference type="Gene3D" id="3.40.800.20">
    <property type="entry name" value="Histone deacetylase domain"/>
    <property type="match status" value="1"/>
</dbReference>
<reference evidence="27" key="1">
    <citation type="submission" date="2023-01" db="EMBL/GenBank/DDBJ databases">
        <title>Key to firefly adult light organ development and bioluminescence: homeobox transcription factors regulate luciferase expression and transportation to peroxisome.</title>
        <authorList>
            <person name="Fu X."/>
        </authorList>
    </citation>
    <scope>NUCLEOTIDE SEQUENCE [LARGE SCALE GENOMIC DNA]</scope>
</reference>
<dbReference type="EMBL" id="JARPUR010000001">
    <property type="protein sequence ID" value="KAK4886153.1"/>
    <property type="molecule type" value="Genomic_DNA"/>
</dbReference>
<dbReference type="SUPFAM" id="SSF52768">
    <property type="entry name" value="Arginase/deacetylase"/>
    <property type="match status" value="1"/>
</dbReference>
<protein>
    <recommendedName>
        <fullName evidence="16">Histone deacetylase 8</fullName>
        <ecNumber evidence="6">3.5.1.98</ecNumber>
    </recommendedName>
    <alternativeName>
        <fullName evidence="17">Protein deacetylase HDAC8</fullName>
    </alternativeName>
    <alternativeName>
        <fullName evidence="18">Protein decrotonylase HDAC8</fullName>
    </alternativeName>
</protein>
<evidence type="ECO:0000256" key="13">
    <source>
        <dbReference type="ARBA" id="ARBA00023015"/>
    </source>
</evidence>
<feature type="binding site" evidence="24">
    <location>
        <position position="167"/>
    </location>
    <ligand>
        <name>a divalent metal cation</name>
        <dbReference type="ChEBI" id="CHEBI:60240"/>
    </ligand>
</feature>
<gene>
    <name evidence="26" type="ORF">RN001_002424</name>
</gene>
<evidence type="ECO:0000256" key="4">
    <source>
        <dbReference type="ARBA" id="ARBA00004496"/>
    </source>
</evidence>
<dbReference type="GO" id="GO:0005737">
    <property type="term" value="C:cytoplasm"/>
    <property type="evidence" value="ECO:0007669"/>
    <property type="project" value="UniProtKB-SubCell"/>
</dbReference>
<evidence type="ECO:0000256" key="17">
    <source>
        <dbReference type="ARBA" id="ARBA00041964"/>
    </source>
</evidence>
<feature type="binding site" evidence="23">
    <location>
        <position position="140"/>
    </location>
    <ligand>
        <name>substrate</name>
    </ligand>
</feature>
<dbReference type="PIRSF" id="PIRSF037913">
    <property type="entry name" value="His_deacetylse_1"/>
    <property type="match status" value="1"/>
</dbReference>
<feature type="domain" description="Histone deacetylase" evidence="25">
    <location>
        <begin position="23"/>
        <end position="309"/>
    </location>
</feature>
<evidence type="ECO:0000256" key="24">
    <source>
        <dbReference type="PIRSR" id="PIRSR037913-3"/>
    </source>
</evidence>
<evidence type="ECO:0000256" key="15">
    <source>
        <dbReference type="ARBA" id="ARBA00023242"/>
    </source>
</evidence>
<sequence>MNRNVIYIYDNILCKEIDKLPFVLGRASVVTDLVLSYNLLSCNVQVIACTPATHDELKEFHSSAYLDFIKEHNDDKYCDEDEVEFGLNYDCPFLPSLYDLIQLIAGSTVTAVKLLCNAKCDIAINWFGGWHHAQRDEAEGFCYVNDVVIGIQLLTKSFPRVLYVDLDVHHGNGVQNAFEFSKKVLTLSFHKHSPGFYPGSGNLKEVGCYNGKYYSLNVPLLEGCNNETYLKCFTKIFPRVFEAYKPSALVVQCGGDCINEDPVGQINLTPKAMGDCVTAILKCKLPTLFLGGGGYNIPNTARYWTYLTSLILDKPLGDEIPDCSEYFTKYGPSYELHIDEGKQKDYNTCEYIDNVISTVLNYCNLIS</sequence>
<dbReference type="AlphaFoldDB" id="A0AAN7SR82"/>
<keyword evidence="13" id="KW-0805">Transcription regulation</keyword>